<evidence type="ECO:0000256" key="3">
    <source>
        <dbReference type="ARBA" id="ARBA00022448"/>
    </source>
</evidence>
<dbReference type="Gene3D" id="1.20.1080.10">
    <property type="entry name" value="Glycerol uptake facilitator protein"/>
    <property type="match status" value="1"/>
</dbReference>
<gene>
    <name evidence="9" type="ORF">A500_00735</name>
</gene>
<dbReference type="InterPro" id="IPR023271">
    <property type="entry name" value="Aquaporin-like"/>
</dbReference>
<sequence length="267" mass="28965">MHFYVVFYKNYKRESKMQAYFSEFLGTLILILLGNGVVANVVLRKTKGNSSGWIVITAGWGFAVAIAAYITGWMGGAHLNPAVTIGLAASGLFPWDKVLMYIVAQMLGAMVGMLLVYANYKLHYDETTVGEDVRGTFCTAPAIRSNLYNFICEFTGTFILLIGIRGITYSEVFKTTFQSSGGEIVGTVGIMASFLVGILVWAIGLSLGGTTGYAINPARDLGPRIVHAFLPMKNKIDSDWGYAWIPVIAPILGGVVGSLVFDFVLKL</sequence>
<keyword evidence="5 8" id="KW-1133">Transmembrane helix</keyword>
<evidence type="ECO:0000313" key="9">
    <source>
        <dbReference type="EMBL" id="EOR28147.1"/>
    </source>
</evidence>
<protein>
    <submittedName>
        <fullName evidence="9">MIP family channel protein</fullName>
    </submittedName>
</protein>
<dbReference type="PANTHER" id="PTHR43829:SF9">
    <property type="entry name" value="AQUAPORIN-9"/>
    <property type="match status" value="1"/>
</dbReference>
<evidence type="ECO:0000256" key="4">
    <source>
        <dbReference type="ARBA" id="ARBA00022692"/>
    </source>
</evidence>
<dbReference type="PROSITE" id="PS00221">
    <property type="entry name" value="MIP"/>
    <property type="match status" value="1"/>
</dbReference>
<feature type="transmembrane region" description="Helical" evidence="8">
    <location>
        <begin position="184"/>
        <end position="203"/>
    </location>
</feature>
<feature type="transmembrane region" description="Helical" evidence="8">
    <location>
        <begin position="147"/>
        <end position="164"/>
    </location>
</feature>
<evidence type="ECO:0000256" key="7">
    <source>
        <dbReference type="RuleBase" id="RU000477"/>
    </source>
</evidence>
<evidence type="ECO:0000256" key="5">
    <source>
        <dbReference type="ARBA" id="ARBA00022989"/>
    </source>
</evidence>
<dbReference type="InterPro" id="IPR050363">
    <property type="entry name" value="MIP/Aquaporin"/>
</dbReference>
<name>R9CFS1_9CLOT</name>
<feature type="transmembrane region" description="Helical" evidence="8">
    <location>
        <begin position="20"/>
        <end position="43"/>
    </location>
</feature>
<accession>R9CFS1</accession>
<comment type="similarity">
    <text evidence="2 7">Belongs to the MIP/aquaporin (TC 1.A.8) family.</text>
</comment>
<comment type="subcellular location">
    <subcellularLocation>
        <location evidence="1">Membrane</location>
        <topology evidence="1">Multi-pass membrane protein</topology>
    </subcellularLocation>
</comment>
<dbReference type="GO" id="GO:0005886">
    <property type="term" value="C:plasma membrane"/>
    <property type="evidence" value="ECO:0007669"/>
    <property type="project" value="TreeGrafter"/>
</dbReference>
<dbReference type="GO" id="GO:0015254">
    <property type="term" value="F:glycerol channel activity"/>
    <property type="evidence" value="ECO:0007669"/>
    <property type="project" value="TreeGrafter"/>
</dbReference>
<evidence type="ECO:0000256" key="8">
    <source>
        <dbReference type="SAM" id="Phobius"/>
    </source>
</evidence>
<organism evidence="9 10">
    <name type="scientific">Clostridium sartagoforme AAU1</name>
    <dbReference type="NCBI Taxonomy" id="1202534"/>
    <lineage>
        <taxon>Bacteria</taxon>
        <taxon>Bacillati</taxon>
        <taxon>Bacillota</taxon>
        <taxon>Clostridia</taxon>
        <taxon>Eubacteriales</taxon>
        <taxon>Clostridiaceae</taxon>
        <taxon>Clostridium</taxon>
    </lineage>
</organism>
<dbReference type="SUPFAM" id="SSF81338">
    <property type="entry name" value="Aquaporin-like"/>
    <property type="match status" value="1"/>
</dbReference>
<dbReference type="AlphaFoldDB" id="R9CFS1"/>
<dbReference type="EMBL" id="ASRV01000013">
    <property type="protein sequence ID" value="EOR28147.1"/>
    <property type="molecule type" value="Genomic_DNA"/>
</dbReference>
<feature type="transmembrane region" description="Helical" evidence="8">
    <location>
        <begin position="98"/>
        <end position="118"/>
    </location>
</feature>
<dbReference type="NCBIfam" id="TIGR00861">
    <property type="entry name" value="MIP"/>
    <property type="match status" value="1"/>
</dbReference>
<dbReference type="PRINTS" id="PR00783">
    <property type="entry name" value="MINTRINSICP"/>
</dbReference>
<reference evidence="9 10" key="1">
    <citation type="submission" date="2013-03" db="EMBL/GenBank/DDBJ databases">
        <title>Whole genome shotgun sequencing of Clostridium sartagoforme AAU1.</title>
        <authorList>
            <person name="Joshi C.G."/>
            <person name="Duggirala S.M."/>
            <person name="Nathani N.M."/>
            <person name="Bhatt V.D."/>
            <person name="Patel A.K."/>
            <person name="Pandya P.R."/>
            <person name="KaPatel J.A."/>
        </authorList>
    </citation>
    <scope>NUCLEOTIDE SEQUENCE [LARGE SCALE GENOMIC DNA]</scope>
    <source>
        <strain evidence="9 10">AAU1</strain>
    </source>
</reference>
<dbReference type="PANTHER" id="PTHR43829">
    <property type="entry name" value="AQUAPORIN OR AQUAGLYCEROPORIN RELATED"/>
    <property type="match status" value="1"/>
</dbReference>
<keyword evidence="6 8" id="KW-0472">Membrane</keyword>
<dbReference type="InterPro" id="IPR022357">
    <property type="entry name" value="MIP_CS"/>
</dbReference>
<feature type="transmembrane region" description="Helical" evidence="8">
    <location>
        <begin position="242"/>
        <end position="265"/>
    </location>
</feature>
<dbReference type="PATRIC" id="fig|1202534.3.peg.147"/>
<proteinExistence type="inferred from homology"/>
<feature type="transmembrane region" description="Helical" evidence="8">
    <location>
        <begin position="50"/>
        <end position="70"/>
    </location>
</feature>
<keyword evidence="4 7" id="KW-0812">Transmembrane</keyword>
<evidence type="ECO:0000313" key="10">
    <source>
        <dbReference type="Proteomes" id="UP000013988"/>
    </source>
</evidence>
<evidence type="ECO:0000256" key="1">
    <source>
        <dbReference type="ARBA" id="ARBA00004141"/>
    </source>
</evidence>
<comment type="caution">
    <text evidence="9">The sequence shown here is derived from an EMBL/GenBank/DDBJ whole genome shotgun (WGS) entry which is preliminary data.</text>
</comment>
<dbReference type="Pfam" id="PF00230">
    <property type="entry name" value="MIP"/>
    <property type="match status" value="1"/>
</dbReference>
<evidence type="ECO:0000256" key="6">
    <source>
        <dbReference type="ARBA" id="ARBA00023136"/>
    </source>
</evidence>
<dbReference type="Proteomes" id="UP000013988">
    <property type="component" value="Unassembled WGS sequence"/>
</dbReference>
<evidence type="ECO:0000256" key="2">
    <source>
        <dbReference type="ARBA" id="ARBA00006175"/>
    </source>
</evidence>
<keyword evidence="10" id="KW-1185">Reference proteome</keyword>
<keyword evidence="3 7" id="KW-0813">Transport</keyword>
<dbReference type="InterPro" id="IPR000425">
    <property type="entry name" value="MIP"/>
</dbReference>